<protein>
    <recommendedName>
        <fullName evidence="4">Integral membrane protein</fullName>
    </recommendedName>
</protein>
<organism evidence="2 3">
    <name type="scientific">Corynebacterium efficiens (strain DSM 44549 / YS-314 / AJ 12310 / JCM 11189 / NBRC 100395)</name>
    <dbReference type="NCBI Taxonomy" id="196164"/>
    <lineage>
        <taxon>Bacteria</taxon>
        <taxon>Bacillati</taxon>
        <taxon>Actinomycetota</taxon>
        <taxon>Actinomycetes</taxon>
        <taxon>Mycobacteriales</taxon>
        <taxon>Corynebacteriaceae</taxon>
        <taxon>Corynebacterium</taxon>
    </lineage>
</organism>
<feature type="transmembrane region" description="Helical" evidence="1">
    <location>
        <begin position="307"/>
        <end position="340"/>
    </location>
</feature>
<dbReference type="STRING" id="196164.gene:10742852"/>
<feature type="transmembrane region" description="Helical" evidence="1">
    <location>
        <begin position="85"/>
        <end position="105"/>
    </location>
</feature>
<accession>Q8FMT5</accession>
<feature type="transmembrane region" description="Helical" evidence="1">
    <location>
        <begin position="117"/>
        <end position="139"/>
    </location>
</feature>
<keyword evidence="1" id="KW-0812">Transmembrane</keyword>
<proteinExistence type="predicted"/>
<evidence type="ECO:0008006" key="4">
    <source>
        <dbReference type="Google" id="ProtNLM"/>
    </source>
</evidence>
<feature type="transmembrane region" description="Helical" evidence="1">
    <location>
        <begin position="236"/>
        <end position="255"/>
    </location>
</feature>
<keyword evidence="3" id="KW-1185">Reference proteome</keyword>
<dbReference type="InterPro" id="IPR016570">
    <property type="entry name" value="UCP010361"/>
</dbReference>
<name>Q8FMT5_COREF</name>
<dbReference type="Proteomes" id="UP000001409">
    <property type="component" value="Chromosome"/>
</dbReference>
<feature type="transmembrane region" description="Helical" evidence="1">
    <location>
        <begin position="195"/>
        <end position="216"/>
    </location>
</feature>
<evidence type="ECO:0000256" key="1">
    <source>
        <dbReference type="SAM" id="Phobius"/>
    </source>
</evidence>
<keyword evidence="1" id="KW-1133">Transmembrane helix</keyword>
<feature type="transmembrane region" description="Helical" evidence="1">
    <location>
        <begin position="159"/>
        <end position="183"/>
    </location>
</feature>
<dbReference type="HOGENOM" id="CLU_035797_0_0_11"/>
<feature type="transmembrane region" description="Helical" evidence="1">
    <location>
        <begin position="352"/>
        <end position="372"/>
    </location>
</feature>
<dbReference type="AlphaFoldDB" id="Q8FMT5"/>
<evidence type="ECO:0000313" key="2">
    <source>
        <dbReference type="EMBL" id="BAC19224.1"/>
    </source>
</evidence>
<dbReference type="PIRSF" id="PIRSF010361">
    <property type="entry name" value="UCP010361"/>
    <property type="match status" value="1"/>
</dbReference>
<feature type="transmembrane region" description="Helical" evidence="1">
    <location>
        <begin position="267"/>
        <end position="287"/>
    </location>
</feature>
<sequence length="421" mass="46073">MGTAIKISAMSRRASLLLTTGSWVATRLVMVWFSLRQHEQWGDVRYYLEGVEKEAVGGRALVEYPDATVIPLRVIGWLTEGLNSFTLGVIIFCLLLDAALSVWLARRCAGGENRWDAWWGFSFWILFGMLIGPVMIARLDLLPGVLVAGAAVWIGRNPRIAAAFLGVATAVKLWPLALATGLVGPWRNRGTWARLAWWAGAILLLAVLTLVTSGWWRVVSPLQYQVDRGLQSETLLATPFIWLAAFDTGWSVTYASSKSFEVFGTGVNAALIMSGVASLGVALTAVVVTTRRLLRTGEPLPVATRAYWLALVLLIVVTSKVFSPQYLLWFGPLIAVMIALDGGRPTRSIGVLMVIAAGLTSWFFPLLFDYFIEGPPSLLSVVVLTLRNLLMLVVTVLACRWAWVCLVAEHRAESAGDSPRS</sequence>
<dbReference type="eggNOG" id="COG5650">
    <property type="taxonomic scope" value="Bacteria"/>
</dbReference>
<keyword evidence="1" id="KW-0472">Membrane</keyword>
<dbReference type="EMBL" id="BA000035">
    <property type="protein sequence ID" value="BAC19224.1"/>
    <property type="molecule type" value="Genomic_DNA"/>
</dbReference>
<reference evidence="2 3" key="1">
    <citation type="journal article" date="2003" name="Genome Res.">
        <title>Comparative complete genome sequence analysis of the amino acid replacements responsible for the thermostability of Corynebacterium efficiens.</title>
        <authorList>
            <person name="Nishio Y."/>
            <person name="Nakamura Y."/>
            <person name="Kawarabayasi Y."/>
            <person name="Usuda Y."/>
            <person name="Kimura E."/>
            <person name="Sugimoto S."/>
            <person name="Matsui K."/>
            <person name="Yamagishi A."/>
            <person name="Kikuchi H."/>
            <person name="Ikeo K."/>
            <person name="Gojobori T."/>
        </authorList>
    </citation>
    <scope>NUCLEOTIDE SEQUENCE [LARGE SCALE GENOMIC DNA]</scope>
    <source>
        <strain evidence="3">DSM 44549 / YS-314 / AJ 12310 / JCM 11189 / NBRC 100395</strain>
    </source>
</reference>
<feature type="transmembrane region" description="Helical" evidence="1">
    <location>
        <begin position="378"/>
        <end position="403"/>
    </location>
</feature>
<evidence type="ECO:0000313" key="3">
    <source>
        <dbReference type="Proteomes" id="UP000001409"/>
    </source>
</evidence>
<dbReference type="KEGG" id="cef:CE2414"/>
<feature type="transmembrane region" description="Helical" evidence="1">
    <location>
        <begin position="16"/>
        <end position="35"/>
    </location>
</feature>